<accession>A0A2S1YT06</accession>
<dbReference type="OrthoDB" id="9771846at2"/>
<dbReference type="GO" id="GO:0016740">
    <property type="term" value="F:transferase activity"/>
    <property type="evidence" value="ECO:0007669"/>
    <property type="project" value="UniProtKB-KW"/>
</dbReference>
<sequence length="305" mass="35084">MSNSTNVSIIIVNYNTKKLTNDCIQSIFKVTQDVKYEIVLVDNGSTDGSAEYFENYNGIIFIKSGKNLGFGKANNLGYEVSSGKYVFLLNSDTVLLNNAVKIFYETMECLPKNVACIGAPLVAADKKTITTSYGKFPEFKDIFKALFNLYIGKLLNKSIIEPGTQKVASPIDVDYITGADLFIRRNVIDECGLFCPDFFMYFEETELQLRYNKSRYKSQLVPGPEIIHLEPSLKERKKKRYTTIHRYIFFEGMFLYFKKRDSFLKYFVWRLLNLGYLPTTFSTMGTITQKMQLVLLFIGIKTIRR</sequence>
<dbReference type="KEGG" id="fcr:HYN56_24650"/>
<dbReference type="Pfam" id="PF00535">
    <property type="entry name" value="Glycos_transf_2"/>
    <property type="match status" value="1"/>
</dbReference>
<organism evidence="2 3">
    <name type="scientific">Flavobacterium crocinum</name>
    <dbReference type="NCBI Taxonomy" id="2183896"/>
    <lineage>
        <taxon>Bacteria</taxon>
        <taxon>Pseudomonadati</taxon>
        <taxon>Bacteroidota</taxon>
        <taxon>Flavobacteriia</taxon>
        <taxon>Flavobacteriales</taxon>
        <taxon>Flavobacteriaceae</taxon>
        <taxon>Flavobacterium</taxon>
    </lineage>
</organism>
<keyword evidence="3" id="KW-1185">Reference proteome</keyword>
<protein>
    <submittedName>
        <fullName evidence="2">Glycosyltransferase family 2 protein</fullName>
    </submittedName>
</protein>
<evidence type="ECO:0000313" key="2">
    <source>
        <dbReference type="EMBL" id="AWK07244.1"/>
    </source>
</evidence>
<dbReference type="SUPFAM" id="SSF53448">
    <property type="entry name" value="Nucleotide-diphospho-sugar transferases"/>
    <property type="match status" value="1"/>
</dbReference>
<dbReference type="EMBL" id="CP029255">
    <property type="protein sequence ID" value="AWK07244.1"/>
    <property type="molecule type" value="Genomic_DNA"/>
</dbReference>
<dbReference type="PANTHER" id="PTHR43179:SF7">
    <property type="entry name" value="RHAMNOSYLTRANSFERASE WBBL"/>
    <property type="match status" value="1"/>
</dbReference>
<dbReference type="Proteomes" id="UP000245250">
    <property type="component" value="Chromosome"/>
</dbReference>
<dbReference type="PANTHER" id="PTHR43179">
    <property type="entry name" value="RHAMNOSYLTRANSFERASE WBBL"/>
    <property type="match status" value="1"/>
</dbReference>
<feature type="domain" description="Glycosyltransferase 2-like" evidence="1">
    <location>
        <begin position="8"/>
        <end position="135"/>
    </location>
</feature>
<name>A0A2S1YT06_9FLAO</name>
<dbReference type="InterPro" id="IPR029044">
    <property type="entry name" value="Nucleotide-diphossugar_trans"/>
</dbReference>
<keyword evidence="2" id="KW-0808">Transferase</keyword>
<dbReference type="CDD" id="cd04186">
    <property type="entry name" value="GT_2_like_c"/>
    <property type="match status" value="1"/>
</dbReference>
<evidence type="ECO:0000259" key="1">
    <source>
        <dbReference type="Pfam" id="PF00535"/>
    </source>
</evidence>
<evidence type="ECO:0000313" key="3">
    <source>
        <dbReference type="Proteomes" id="UP000245250"/>
    </source>
</evidence>
<reference evidence="2 3" key="1">
    <citation type="submission" date="2018-05" db="EMBL/GenBank/DDBJ databases">
        <title>Genome sequencing of Flavobacterium sp. HYN0056.</title>
        <authorList>
            <person name="Yi H."/>
            <person name="Baek C."/>
        </authorList>
    </citation>
    <scope>NUCLEOTIDE SEQUENCE [LARGE SCALE GENOMIC DNA]</scope>
    <source>
        <strain evidence="2 3">HYN0056</strain>
    </source>
</reference>
<dbReference type="AlphaFoldDB" id="A0A2S1YT06"/>
<dbReference type="Gene3D" id="3.90.550.10">
    <property type="entry name" value="Spore Coat Polysaccharide Biosynthesis Protein SpsA, Chain A"/>
    <property type="match status" value="1"/>
</dbReference>
<dbReference type="RefSeq" id="WP_109194622.1">
    <property type="nucleotide sequence ID" value="NZ_CP029255.1"/>
</dbReference>
<gene>
    <name evidence="2" type="ORF">HYN56_24650</name>
</gene>
<dbReference type="InterPro" id="IPR001173">
    <property type="entry name" value="Glyco_trans_2-like"/>
</dbReference>
<proteinExistence type="predicted"/>